<comment type="caution">
    <text evidence="3">The sequence shown here is derived from an EMBL/GenBank/DDBJ whole genome shotgun (WGS) entry which is preliminary data.</text>
</comment>
<evidence type="ECO:0000256" key="1">
    <source>
        <dbReference type="SAM" id="MobiDB-lite"/>
    </source>
</evidence>
<dbReference type="RefSeq" id="WP_115848910.1">
    <property type="nucleotide sequence ID" value="NZ_QTUC01000001.1"/>
</dbReference>
<feature type="transmembrane region" description="Helical" evidence="2">
    <location>
        <begin position="38"/>
        <end position="58"/>
    </location>
</feature>
<feature type="transmembrane region" description="Helical" evidence="2">
    <location>
        <begin position="78"/>
        <end position="97"/>
    </location>
</feature>
<evidence type="ECO:0000256" key="2">
    <source>
        <dbReference type="SAM" id="Phobius"/>
    </source>
</evidence>
<gene>
    <name evidence="3" type="ORF">DFJ64_0428</name>
</gene>
<keyword evidence="2" id="KW-1133">Transmembrane helix</keyword>
<keyword evidence="4" id="KW-1185">Reference proteome</keyword>
<dbReference type="EMBL" id="QTUC01000001">
    <property type="protein sequence ID" value="REF35057.1"/>
    <property type="molecule type" value="Genomic_DNA"/>
</dbReference>
<sequence>MGFDAVVWFPICAGLTLVGLVAAFLAFRRRGAASGLRLIGWAVLPMAVYLTGMVRLLWTVGAEVVRWISRFAFSPTVWIGLALFGVAAIAFPVAAAMRRREARQAGAAGGGETAGRARAGGRDAEGKRPPKAVGKGSKETDPLEGMEEIEDILRRRGIT</sequence>
<name>A0A3D9V0L0_THECX</name>
<feature type="region of interest" description="Disordered" evidence="1">
    <location>
        <begin position="104"/>
        <end position="147"/>
    </location>
</feature>
<organism evidence="3 4">
    <name type="scientific">Thermasporomyces composti</name>
    <dbReference type="NCBI Taxonomy" id="696763"/>
    <lineage>
        <taxon>Bacteria</taxon>
        <taxon>Bacillati</taxon>
        <taxon>Actinomycetota</taxon>
        <taxon>Actinomycetes</taxon>
        <taxon>Propionibacteriales</taxon>
        <taxon>Nocardioidaceae</taxon>
        <taxon>Thermasporomyces</taxon>
    </lineage>
</organism>
<dbReference type="AlphaFoldDB" id="A0A3D9V0L0"/>
<proteinExistence type="predicted"/>
<accession>A0A3D9V0L0</accession>
<reference evidence="3 4" key="1">
    <citation type="submission" date="2018-08" db="EMBL/GenBank/DDBJ databases">
        <title>Sequencing the genomes of 1000 actinobacteria strains.</title>
        <authorList>
            <person name="Klenk H.-P."/>
        </authorList>
    </citation>
    <scope>NUCLEOTIDE SEQUENCE [LARGE SCALE GENOMIC DNA]</scope>
    <source>
        <strain evidence="3 4">DSM 22891</strain>
    </source>
</reference>
<evidence type="ECO:0000313" key="4">
    <source>
        <dbReference type="Proteomes" id="UP000256485"/>
    </source>
</evidence>
<keyword evidence="2" id="KW-0812">Transmembrane</keyword>
<evidence type="ECO:0000313" key="3">
    <source>
        <dbReference type="EMBL" id="REF35057.1"/>
    </source>
</evidence>
<feature type="transmembrane region" description="Helical" evidence="2">
    <location>
        <begin position="6"/>
        <end position="26"/>
    </location>
</feature>
<dbReference type="Proteomes" id="UP000256485">
    <property type="component" value="Unassembled WGS sequence"/>
</dbReference>
<protein>
    <recommendedName>
        <fullName evidence="5">Cellulose synthase</fullName>
    </recommendedName>
</protein>
<keyword evidence="2" id="KW-0472">Membrane</keyword>
<evidence type="ECO:0008006" key="5">
    <source>
        <dbReference type="Google" id="ProtNLM"/>
    </source>
</evidence>
<dbReference type="OrthoDB" id="3829203at2"/>